<keyword evidence="1" id="KW-0472">Membrane</keyword>
<protein>
    <submittedName>
        <fullName evidence="2">Uncharacterized protein</fullName>
    </submittedName>
</protein>
<sequence>MPEIRCRRKRGKTASIFWRFSSRFRRDSVSDEQIATSTLGDRRDSPLRQDGVAFRPSRFSSLSNAAIWIAISAVISIATFSCVVNSDSPAG</sequence>
<evidence type="ECO:0000256" key="1">
    <source>
        <dbReference type="SAM" id="Phobius"/>
    </source>
</evidence>
<evidence type="ECO:0000313" key="2">
    <source>
        <dbReference type="EMBL" id="GMN40372.1"/>
    </source>
</evidence>
<name>A0AA87ZV82_FICCA</name>
<accession>A0AA87ZV82</accession>
<reference evidence="2" key="1">
    <citation type="submission" date="2023-07" db="EMBL/GenBank/DDBJ databases">
        <title>draft genome sequence of fig (Ficus carica).</title>
        <authorList>
            <person name="Takahashi T."/>
            <person name="Nishimura K."/>
        </authorList>
    </citation>
    <scope>NUCLEOTIDE SEQUENCE</scope>
</reference>
<proteinExistence type="predicted"/>
<evidence type="ECO:0000313" key="3">
    <source>
        <dbReference type="Proteomes" id="UP001187192"/>
    </source>
</evidence>
<keyword evidence="3" id="KW-1185">Reference proteome</keyword>
<keyword evidence="1" id="KW-1133">Transmembrane helix</keyword>
<feature type="transmembrane region" description="Helical" evidence="1">
    <location>
        <begin position="65"/>
        <end position="86"/>
    </location>
</feature>
<dbReference type="EMBL" id="BTGU01000011">
    <property type="protein sequence ID" value="GMN40372.1"/>
    <property type="molecule type" value="Genomic_DNA"/>
</dbReference>
<keyword evidence="1" id="KW-0812">Transmembrane</keyword>
<dbReference type="Proteomes" id="UP001187192">
    <property type="component" value="Unassembled WGS sequence"/>
</dbReference>
<dbReference type="AlphaFoldDB" id="A0AA87ZV82"/>
<comment type="caution">
    <text evidence="2">The sequence shown here is derived from an EMBL/GenBank/DDBJ whole genome shotgun (WGS) entry which is preliminary data.</text>
</comment>
<gene>
    <name evidence="2" type="ORF">TIFTF001_009598</name>
</gene>
<organism evidence="2 3">
    <name type="scientific">Ficus carica</name>
    <name type="common">Common fig</name>
    <dbReference type="NCBI Taxonomy" id="3494"/>
    <lineage>
        <taxon>Eukaryota</taxon>
        <taxon>Viridiplantae</taxon>
        <taxon>Streptophyta</taxon>
        <taxon>Embryophyta</taxon>
        <taxon>Tracheophyta</taxon>
        <taxon>Spermatophyta</taxon>
        <taxon>Magnoliopsida</taxon>
        <taxon>eudicotyledons</taxon>
        <taxon>Gunneridae</taxon>
        <taxon>Pentapetalae</taxon>
        <taxon>rosids</taxon>
        <taxon>fabids</taxon>
        <taxon>Rosales</taxon>
        <taxon>Moraceae</taxon>
        <taxon>Ficeae</taxon>
        <taxon>Ficus</taxon>
    </lineage>
</organism>